<reference evidence="1 2" key="1">
    <citation type="submission" date="2018-06" db="EMBL/GenBank/DDBJ databases">
        <title>Genomic Encyclopedia of Type Strains, Phase IV (KMG-IV): sequencing the most valuable type-strain genomes for metagenomic binning, comparative biology and taxonomic classification.</title>
        <authorList>
            <person name="Goeker M."/>
        </authorList>
    </citation>
    <scope>NUCLEOTIDE SEQUENCE [LARGE SCALE GENOMIC DNA]</scope>
    <source>
        <strain evidence="1 2">DSM 25619</strain>
    </source>
</reference>
<dbReference type="AlphaFoldDB" id="A0A366E5P8"/>
<gene>
    <name evidence="1" type="ORF">DFR47_102434</name>
</gene>
<evidence type="ECO:0000313" key="2">
    <source>
        <dbReference type="Proteomes" id="UP000252893"/>
    </source>
</evidence>
<accession>A0A366E5P8</accession>
<keyword evidence="2" id="KW-1185">Reference proteome</keyword>
<evidence type="ECO:0000313" key="1">
    <source>
        <dbReference type="EMBL" id="RBO97647.1"/>
    </source>
</evidence>
<name>A0A366E5P8_9HYPH</name>
<protein>
    <submittedName>
        <fullName evidence="1">Uncharacterized protein</fullName>
    </submittedName>
</protein>
<dbReference type="RefSeq" id="WP_113943967.1">
    <property type="nucleotide sequence ID" value="NZ_JAHREH010000001.1"/>
</dbReference>
<dbReference type="Proteomes" id="UP000252893">
    <property type="component" value="Unassembled WGS sequence"/>
</dbReference>
<comment type="caution">
    <text evidence="1">The sequence shown here is derived from an EMBL/GenBank/DDBJ whole genome shotgun (WGS) entry which is preliminary data.</text>
</comment>
<organism evidence="1 2">
    <name type="scientific">Pseudochrobactrum asaccharolyticum</name>
    <dbReference type="NCBI Taxonomy" id="354351"/>
    <lineage>
        <taxon>Bacteria</taxon>
        <taxon>Pseudomonadati</taxon>
        <taxon>Pseudomonadota</taxon>
        <taxon>Alphaproteobacteria</taxon>
        <taxon>Hyphomicrobiales</taxon>
        <taxon>Brucellaceae</taxon>
        <taxon>Pseudochrobactrum</taxon>
    </lineage>
</organism>
<sequence length="62" mass="7027">MAFEEIKAEIALLFEQMVNQPEDMHELAETIREKLNAMRASGLPLPEDLVELEKRLNSDTGA</sequence>
<dbReference type="EMBL" id="QNRH01000002">
    <property type="protein sequence ID" value="RBO97647.1"/>
    <property type="molecule type" value="Genomic_DNA"/>
</dbReference>
<dbReference type="OrthoDB" id="9808314at2"/>
<proteinExistence type="predicted"/>